<organism evidence="2 3">
    <name type="scientific">Salibacterium salarium</name>
    <dbReference type="NCBI Taxonomy" id="284579"/>
    <lineage>
        <taxon>Bacteria</taxon>
        <taxon>Bacillati</taxon>
        <taxon>Bacillota</taxon>
        <taxon>Bacilli</taxon>
        <taxon>Bacillales</taxon>
        <taxon>Bacillaceae</taxon>
    </lineage>
</organism>
<dbReference type="AlphaFoldDB" id="A0A3R9P8N5"/>
<dbReference type="Proteomes" id="UP000275076">
    <property type="component" value="Unassembled WGS sequence"/>
</dbReference>
<evidence type="ECO:0000313" key="2">
    <source>
        <dbReference type="EMBL" id="RSL32771.1"/>
    </source>
</evidence>
<feature type="compositionally biased region" description="Basic and acidic residues" evidence="1">
    <location>
        <begin position="140"/>
        <end position="154"/>
    </location>
</feature>
<dbReference type="RefSeq" id="WP_185819657.1">
    <property type="nucleotide sequence ID" value="NZ_RBVX01000012.1"/>
</dbReference>
<gene>
    <name evidence="2" type="ORF">D7Z54_13575</name>
</gene>
<evidence type="ECO:0000313" key="3">
    <source>
        <dbReference type="Proteomes" id="UP000275076"/>
    </source>
</evidence>
<proteinExistence type="predicted"/>
<protein>
    <submittedName>
        <fullName evidence="2">Uncharacterized protein</fullName>
    </submittedName>
</protein>
<feature type="region of interest" description="Disordered" evidence="1">
    <location>
        <begin position="84"/>
        <end position="104"/>
    </location>
</feature>
<feature type="compositionally biased region" description="Basic and acidic residues" evidence="1">
    <location>
        <begin position="88"/>
        <end position="104"/>
    </location>
</feature>
<name>A0A3R9P8N5_9BACI</name>
<keyword evidence="3" id="KW-1185">Reference proteome</keyword>
<feature type="region of interest" description="Disordered" evidence="1">
    <location>
        <begin position="42"/>
        <end position="69"/>
    </location>
</feature>
<reference evidence="2 3" key="1">
    <citation type="submission" date="2018-10" db="EMBL/GenBank/DDBJ databases">
        <title>Draft genome sequence of Bacillus salarius IM0101, isolated from a hypersaline soil in Inner Mongolia, China.</title>
        <authorList>
            <person name="Yamprayoonswat W."/>
            <person name="Boonvisut S."/>
            <person name="Jumpathong W."/>
            <person name="Sittihan S."/>
            <person name="Ruangsuj P."/>
            <person name="Wanthongcharoen S."/>
            <person name="Thongpramul N."/>
            <person name="Pimmason S."/>
            <person name="Yu B."/>
            <person name="Yasawong M."/>
        </authorList>
    </citation>
    <scope>NUCLEOTIDE SEQUENCE [LARGE SCALE GENOMIC DNA]</scope>
    <source>
        <strain evidence="2 3">IM0101</strain>
    </source>
</reference>
<comment type="caution">
    <text evidence="2">The sequence shown here is derived from an EMBL/GenBank/DDBJ whole genome shotgun (WGS) entry which is preliminary data.</text>
</comment>
<evidence type="ECO:0000256" key="1">
    <source>
        <dbReference type="SAM" id="MobiDB-lite"/>
    </source>
</evidence>
<feature type="region of interest" description="Disordered" evidence="1">
    <location>
        <begin position="140"/>
        <end position="170"/>
    </location>
</feature>
<sequence length="192" mass="22353">MLEQMEATKENYNATKAKNYTNREIARAFQISEGQLYYYKKKGEEDENNPPEAVAKVDEDQESFNDEVNRKLKQELEKWKSRALAAENKVEKQSQVDRENGNTKKDVQNLKNTLSQTKENLNTLRADYQTMKKRQVDLENERKDWKARAEKAESELADLDEMSDRKTKGSGLLQNNISQLSIMLCEAHEVDQ</sequence>
<dbReference type="EMBL" id="RBVX01000012">
    <property type="protein sequence ID" value="RSL32771.1"/>
    <property type="molecule type" value="Genomic_DNA"/>
</dbReference>
<accession>A0A3R9P8N5</accession>